<dbReference type="Proteomes" id="UP001549047">
    <property type="component" value="Unassembled WGS sequence"/>
</dbReference>
<name>A0ABV2IVS7_9HYPH</name>
<feature type="region of interest" description="Disordered" evidence="1">
    <location>
        <begin position="71"/>
        <end position="103"/>
    </location>
</feature>
<reference evidence="2 3" key="1">
    <citation type="submission" date="2024-06" db="EMBL/GenBank/DDBJ databases">
        <title>Genomic Encyclopedia of Type Strains, Phase IV (KMG-IV): sequencing the most valuable type-strain genomes for metagenomic binning, comparative biology and taxonomic classification.</title>
        <authorList>
            <person name="Goeker M."/>
        </authorList>
    </citation>
    <scope>NUCLEOTIDE SEQUENCE [LARGE SCALE GENOMIC DNA]</scope>
    <source>
        <strain evidence="2 3">DSM 29780</strain>
    </source>
</reference>
<protein>
    <submittedName>
        <fullName evidence="2">Uncharacterized protein</fullName>
    </submittedName>
</protein>
<dbReference type="EMBL" id="JBEPMB010000001">
    <property type="protein sequence ID" value="MET3612587.1"/>
    <property type="molecule type" value="Genomic_DNA"/>
</dbReference>
<keyword evidence="3" id="KW-1185">Reference proteome</keyword>
<evidence type="ECO:0000313" key="2">
    <source>
        <dbReference type="EMBL" id="MET3612587.1"/>
    </source>
</evidence>
<dbReference type="PROSITE" id="PS51257">
    <property type="entry name" value="PROKAR_LIPOPROTEIN"/>
    <property type="match status" value="1"/>
</dbReference>
<accession>A0ABV2IVS7</accession>
<gene>
    <name evidence="2" type="ORF">ABID16_000892</name>
</gene>
<dbReference type="RefSeq" id="WP_354555150.1">
    <property type="nucleotide sequence ID" value="NZ_JBEPMB010000001.1"/>
</dbReference>
<comment type="caution">
    <text evidence="2">The sequence shown here is derived from an EMBL/GenBank/DDBJ whole genome shotgun (WGS) entry which is preliminary data.</text>
</comment>
<evidence type="ECO:0000256" key="1">
    <source>
        <dbReference type="SAM" id="MobiDB-lite"/>
    </source>
</evidence>
<evidence type="ECO:0000313" key="3">
    <source>
        <dbReference type="Proteomes" id="UP001549047"/>
    </source>
</evidence>
<organism evidence="2 3">
    <name type="scientific">Rhizobium aquaticum</name>
    <dbReference type="NCBI Taxonomy" id="1549636"/>
    <lineage>
        <taxon>Bacteria</taxon>
        <taxon>Pseudomonadati</taxon>
        <taxon>Pseudomonadota</taxon>
        <taxon>Alphaproteobacteria</taxon>
        <taxon>Hyphomicrobiales</taxon>
        <taxon>Rhizobiaceae</taxon>
        <taxon>Rhizobium/Agrobacterium group</taxon>
        <taxon>Rhizobium</taxon>
    </lineage>
</organism>
<proteinExistence type="predicted"/>
<sequence length="147" mass="16019">MQVKTAMIVMAIMGCDDSATKCTQLSLSEPKWETVAACDKDSEQELARYSNVKYPMVIAICQSPEVTKAEAMQDNTAHQQQQQGAAALPPTAETATKEPEKPNLLQRTFGVIKQAIPTTEGVKTAVTTPVHVIADGYSWVVRKIKPD</sequence>
<feature type="compositionally biased region" description="Low complexity" evidence="1">
    <location>
        <begin position="72"/>
        <end position="94"/>
    </location>
</feature>